<comment type="caution">
    <text evidence="7">The sequence shown here is derived from an EMBL/GenBank/DDBJ whole genome shotgun (WGS) entry which is preliminary data.</text>
</comment>
<feature type="active site" description="Proton donor" evidence="5">
    <location>
        <position position="178"/>
    </location>
</feature>
<dbReference type="Pfam" id="PF02156">
    <property type="entry name" value="Glyco_hydro_26"/>
    <property type="match status" value="1"/>
</dbReference>
<dbReference type="InterPro" id="IPR000805">
    <property type="entry name" value="Glyco_hydro_26"/>
</dbReference>
<dbReference type="RefSeq" id="WP_343911667.1">
    <property type="nucleotide sequence ID" value="NZ_BAAAGE010000001.1"/>
</dbReference>
<gene>
    <name evidence="7" type="ORF">GCM10009430_14410</name>
</gene>
<keyword evidence="2" id="KW-0732">Signal</keyword>
<evidence type="ECO:0000313" key="8">
    <source>
        <dbReference type="Proteomes" id="UP001501758"/>
    </source>
</evidence>
<dbReference type="Gene3D" id="3.20.20.80">
    <property type="entry name" value="Glycosidases"/>
    <property type="match status" value="1"/>
</dbReference>
<evidence type="ECO:0000256" key="2">
    <source>
        <dbReference type="ARBA" id="ARBA00022729"/>
    </source>
</evidence>
<keyword evidence="4 5" id="KW-0326">Glycosidase</keyword>
<dbReference type="Proteomes" id="UP001501758">
    <property type="component" value="Unassembled WGS sequence"/>
</dbReference>
<dbReference type="Pfam" id="PF18962">
    <property type="entry name" value="Por_Secre_tail"/>
    <property type="match status" value="1"/>
</dbReference>
<name>A0ABN1IMH0_9FLAO</name>
<dbReference type="InterPro" id="IPR026444">
    <property type="entry name" value="Secre_tail"/>
</dbReference>
<keyword evidence="3 5" id="KW-0378">Hydrolase</keyword>
<evidence type="ECO:0000256" key="5">
    <source>
        <dbReference type="PROSITE-ProRule" id="PRU01100"/>
    </source>
</evidence>
<keyword evidence="8" id="KW-1185">Reference proteome</keyword>
<dbReference type="PANTHER" id="PTHR40079">
    <property type="entry name" value="MANNAN ENDO-1,4-BETA-MANNOSIDASE E-RELATED"/>
    <property type="match status" value="1"/>
</dbReference>
<reference evidence="7 8" key="1">
    <citation type="journal article" date="2019" name="Int. J. Syst. Evol. Microbiol.">
        <title>The Global Catalogue of Microorganisms (GCM) 10K type strain sequencing project: providing services to taxonomists for standard genome sequencing and annotation.</title>
        <authorList>
            <consortium name="The Broad Institute Genomics Platform"/>
            <consortium name="The Broad Institute Genome Sequencing Center for Infectious Disease"/>
            <person name="Wu L."/>
            <person name="Ma J."/>
        </authorList>
    </citation>
    <scope>NUCLEOTIDE SEQUENCE [LARGE SCALE GENOMIC DNA]</scope>
    <source>
        <strain evidence="7 8">JCM 15974</strain>
    </source>
</reference>
<dbReference type="InterPro" id="IPR022790">
    <property type="entry name" value="GH26_dom"/>
</dbReference>
<dbReference type="PANTHER" id="PTHR40079:SF4">
    <property type="entry name" value="GH26 DOMAIN-CONTAINING PROTEIN-RELATED"/>
    <property type="match status" value="1"/>
</dbReference>
<evidence type="ECO:0000313" key="7">
    <source>
        <dbReference type="EMBL" id="GAA0717455.1"/>
    </source>
</evidence>
<dbReference type="InterPro" id="IPR017853">
    <property type="entry name" value="GH"/>
</dbReference>
<proteinExistence type="inferred from homology"/>
<accession>A0ABN1IMH0</accession>
<dbReference type="PROSITE" id="PS51764">
    <property type="entry name" value="GH26"/>
    <property type="match status" value="1"/>
</dbReference>
<evidence type="ECO:0000256" key="4">
    <source>
        <dbReference type="ARBA" id="ARBA00023295"/>
    </source>
</evidence>
<organism evidence="7 8">
    <name type="scientific">Aquimarina litoralis</name>
    <dbReference type="NCBI Taxonomy" id="584605"/>
    <lineage>
        <taxon>Bacteria</taxon>
        <taxon>Pseudomonadati</taxon>
        <taxon>Bacteroidota</taxon>
        <taxon>Flavobacteriia</taxon>
        <taxon>Flavobacteriales</taxon>
        <taxon>Flavobacteriaceae</taxon>
        <taxon>Aquimarina</taxon>
    </lineage>
</organism>
<dbReference type="NCBIfam" id="TIGR04183">
    <property type="entry name" value="Por_Secre_tail"/>
    <property type="match status" value="1"/>
</dbReference>
<feature type="domain" description="GH26" evidence="6">
    <location>
        <begin position="1"/>
        <end position="379"/>
    </location>
</feature>
<feature type="active site" description="Nucleophile" evidence="5">
    <location>
        <position position="290"/>
    </location>
</feature>
<evidence type="ECO:0000256" key="3">
    <source>
        <dbReference type="ARBA" id="ARBA00022801"/>
    </source>
</evidence>
<sequence>MMILDCSLKNINTIYKASLVWGIFLLGGQLYSQHIPNDNQKLLFIGQDLSSVKNYKDNCVGCHQGHGEVSYLSFYTLEESFVFIDNSRSIYFGGIGMDNNGNRNSNNTNWGAGPLNLWTASERSTLVTIGLSIVEDAFFGLDGLQKISSGEHDSKIIKMADFFNKFPETIFYLRIGYEFDGNWNGYNAVKYINAYKRIVDLLNQSLNQENVDYVWQSCTSPIDDILDGGQEDISAYYPGDDYVDWIGMSWFLRPNENPTVGSFIPSNQLALANELVDFAESKGKPVMIAESSPQGYKIVDKTNCNISSIYDGPSAQNCVVRVASQIYQEWFEPLFNFIQANDQVLALSYINADWDNQFLWSSANGYASGYWGDTRIEEDANLTSLWNTSISDPMNGFLQTEDPTDILNILSTDEVVNTTTFSLYPNPSSDYIFLSGVSKKFKYELFSATGKSIITGEGTMIDLTNFSEGIYILKSKGLIKKIVKI</sequence>
<comment type="similarity">
    <text evidence="1 5">Belongs to the glycosyl hydrolase 26 family.</text>
</comment>
<evidence type="ECO:0000259" key="6">
    <source>
        <dbReference type="PROSITE" id="PS51764"/>
    </source>
</evidence>
<evidence type="ECO:0000256" key="1">
    <source>
        <dbReference type="ARBA" id="ARBA00007754"/>
    </source>
</evidence>
<dbReference type="SUPFAM" id="SSF51445">
    <property type="entry name" value="(Trans)glycosidases"/>
    <property type="match status" value="1"/>
</dbReference>
<dbReference type="EMBL" id="BAAAGE010000001">
    <property type="protein sequence ID" value="GAA0717455.1"/>
    <property type="molecule type" value="Genomic_DNA"/>
</dbReference>
<protein>
    <recommendedName>
        <fullName evidence="6">GH26 domain-containing protein</fullName>
    </recommendedName>
</protein>